<dbReference type="RefSeq" id="WP_240096292.1">
    <property type="nucleotide sequence ID" value="NZ_JAJSON010000010.1"/>
</dbReference>
<dbReference type="EMBL" id="JAJSON010000010">
    <property type="protein sequence ID" value="MCG9970723.1"/>
    <property type="molecule type" value="Genomic_DNA"/>
</dbReference>
<dbReference type="Proteomes" id="UP001139344">
    <property type="component" value="Unassembled WGS sequence"/>
</dbReference>
<dbReference type="AlphaFoldDB" id="A0A9X1UWT3"/>
<evidence type="ECO:0000313" key="7">
    <source>
        <dbReference type="Proteomes" id="UP001139344"/>
    </source>
</evidence>
<keyword evidence="7" id="KW-1185">Reference proteome</keyword>
<dbReference type="InterPro" id="IPR007318">
    <property type="entry name" value="Phopholipid_MeTrfase"/>
</dbReference>
<dbReference type="PANTHER" id="PTHR43847:SF1">
    <property type="entry name" value="BLL3993 PROTEIN"/>
    <property type="match status" value="1"/>
</dbReference>
<evidence type="ECO:0000256" key="3">
    <source>
        <dbReference type="ARBA" id="ARBA00022989"/>
    </source>
</evidence>
<dbReference type="Pfam" id="PF04191">
    <property type="entry name" value="PEMT"/>
    <property type="match status" value="1"/>
</dbReference>
<feature type="transmembrane region" description="Helical" evidence="5">
    <location>
        <begin position="79"/>
        <end position="98"/>
    </location>
</feature>
<protein>
    <submittedName>
        <fullName evidence="6">Isoprenylcysteine carboxylmethyltransferase family protein</fullName>
    </submittedName>
</protein>
<evidence type="ECO:0000256" key="1">
    <source>
        <dbReference type="ARBA" id="ARBA00004127"/>
    </source>
</evidence>
<sequence length="163" mass="19239">MKRKRTDYILVGLQLLLFALFVFNFRLTAFSIPQWFRVPAIVLSGFGVFIFLLSILQLNKNLSPFPTPGKGSKLVQSGLYKYVRHPIYTGIIFSFFGFALYSQSVYRILISLLLYVLFYIKSKYEERQLLHRYDNYSSYKKRTGRFLPKLFRSDDQINRSDKS</sequence>
<dbReference type="Gene3D" id="1.20.120.1630">
    <property type="match status" value="1"/>
</dbReference>
<feature type="transmembrane region" description="Helical" evidence="5">
    <location>
        <begin position="104"/>
        <end position="120"/>
    </location>
</feature>
<organism evidence="6 7">
    <name type="scientific">Christiangramia crocea</name>
    <dbReference type="NCBI Taxonomy" id="2904124"/>
    <lineage>
        <taxon>Bacteria</taxon>
        <taxon>Pseudomonadati</taxon>
        <taxon>Bacteroidota</taxon>
        <taxon>Flavobacteriia</taxon>
        <taxon>Flavobacteriales</taxon>
        <taxon>Flavobacteriaceae</taxon>
        <taxon>Christiangramia</taxon>
    </lineage>
</organism>
<gene>
    <name evidence="6" type="ORF">LU635_03655</name>
</gene>
<keyword evidence="4 5" id="KW-0472">Membrane</keyword>
<dbReference type="PANTHER" id="PTHR43847">
    <property type="entry name" value="BLL3993 PROTEIN"/>
    <property type="match status" value="1"/>
</dbReference>
<proteinExistence type="predicted"/>
<evidence type="ECO:0000256" key="2">
    <source>
        <dbReference type="ARBA" id="ARBA00022692"/>
    </source>
</evidence>
<reference evidence="6" key="1">
    <citation type="submission" date="2021-12" db="EMBL/GenBank/DDBJ databases">
        <title>Description of Gramella crocea sp. nov., a new bacterium isolated from activated sludge.</title>
        <authorList>
            <person name="Zhang X."/>
        </authorList>
    </citation>
    <scope>NUCLEOTIDE SEQUENCE</scope>
    <source>
        <strain evidence="6">YB25</strain>
    </source>
</reference>
<accession>A0A9X1UWT3</accession>
<dbReference type="InterPro" id="IPR052527">
    <property type="entry name" value="Metal_cation-efflux_comp"/>
</dbReference>
<dbReference type="GO" id="GO:0012505">
    <property type="term" value="C:endomembrane system"/>
    <property type="evidence" value="ECO:0007669"/>
    <property type="project" value="UniProtKB-SubCell"/>
</dbReference>
<feature type="transmembrane region" description="Helical" evidence="5">
    <location>
        <begin position="39"/>
        <end position="58"/>
    </location>
</feature>
<name>A0A9X1UWT3_9FLAO</name>
<evidence type="ECO:0000256" key="5">
    <source>
        <dbReference type="SAM" id="Phobius"/>
    </source>
</evidence>
<comment type="subcellular location">
    <subcellularLocation>
        <location evidence="1">Endomembrane system</location>
        <topology evidence="1">Multi-pass membrane protein</topology>
    </subcellularLocation>
</comment>
<evidence type="ECO:0000256" key="4">
    <source>
        <dbReference type="ARBA" id="ARBA00023136"/>
    </source>
</evidence>
<comment type="caution">
    <text evidence="6">The sequence shown here is derived from an EMBL/GenBank/DDBJ whole genome shotgun (WGS) entry which is preliminary data.</text>
</comment>
<keyword evidence="2 5" id="KW-0812">Transmembrane</keyword>
<evidence type="ECO:0000313" key="6">
    <source>
        <dbReference type="EMBL" id="MCG9970723.1"/>
    </source>
</evidence>
<keyword evidence="3 5" id="KW-1133">Transmembrane helix</keyword>